<dbReference type="EMBL" id="LKEA01000009">
    <property type="protein sequence ID" value="ROW06895.1"/>
    <property type="molecule type" value="Genomic_DNA"/>
</dbReference>
<dbReference type="Proteomes" id="UP000283895">
    <property type="component" value="Unassembled WGS sequence"/>
</dbReference>
<reference evidence="2 3" key="1">
    <citation type="submission" date="2015-09" db="EMBL/GenBank/DDBJ databases">
        <title>Host preference determinants of Valsa canker pathogens revealed by comparative genomics.</title>
        <authorList>
            <person name="Yin Z."/>
            <person name="Huang L."/>
        </authorList>
    </citation>
    <scope>NUCLEOTIDE SEQUENCE [LARGE SCALE GENOMIC DNA]</scope>
    <source>
        <strain evidence="2 3">03-1</strain>
    </source>
</reference>
<evidence type="ECO:0000256" key="1">
    <source>
        <dbReference type="SAM" id="Phobius"/>
    </source>
</evidence>
<accession>A0A423WTM6</accession>
<feature type="transmembrane region" description="Helical" evidence="1">
    <location>
        <begin position="158"/>
        <end position="177"/>
    </location>
</feature>
<sequence length="287" mass="32070">MSAAVNSTKMPSGPSPGAEGLQIYGLPYLQSALTRYRPEADILFCIALYSPLLAQTFAYSSPKFTRARGYTYLTVVVHVLSSLPLVIRYHARHAILRVWPSPDTTDLALFAASILTSFRIEARRAGNQRAAYRASFHAGFLMFLGVFAASWVRGRDPGLFRVTVTLFNWFAWFRWAVRMLPVVDPRFRRVKDFGVRMEVGLLLSLSLALSLAGYPYGVPLQLGLTSIFMLAERAIAKVLSSYPDNNLFKKVVLTSGYVDFEYLKEQARQSTTDSKAAVEENGTKVDM</sequence>
<name>A0A423WTM6_9PEZI</name>
<dbReference type="OrthoDB" id="5193943at2759"/>
<feature type="transmembrane region" description="Helical" evidence="1">
    <location>
        <begin position="40"/>
        <end position="58"/>
    </location>
</feature>
<feature type="transmembrane region" description="Helical" evidence="1">
    <location>
        <begin position="70"/>
        <end position="87"/>
    </location>
</feature>
<proteinExistence type="predicted"/>
<protein>
    <submittedName>
        <fullName evidence="2">Uncharacterized protein</fullName>
    </submittedName>
</protein>
<feature type="transmembrane region" description="Helical" evidence="1">
    <location>
        <begin position="134"/>
        <end position="152"/>
    </location>
</feature>
<evidence type="ECO:0000313" key="2">
    <source>
        <dbReference type="EMBL" id="ROW06895.1"/>
    </source>
</evidence>
<comment type="caution">
    <text evidence="2">The sequence shown here is derived from an EMBL/GenBank/DDBJ whole genome shotgun (WGS) entry which is preliminary data.</text>
</comment>
<keyword evidence="3" id="KW-1185">Reference proteome</keyword>
<organism evidence="2 3">
    <name type="scientific">Cytospora schulzeri</name>
    <dbReference type="NCBI Taxonomy" id="448051"/>
    <lineage>
        <taxon>Eukaryota</taxon>
        <taxon>Fungi</taxon>
        <taxon>Dikarya</taxon>
        <taxon>Ascomycota</taxon>
        <taxon>Pezizomycotina</taxon>
        <taxon>Sordariomycetes</taxon>
        <taxon>Sordariomycetidae</taxon>
        <taxon>Diaporthales</taxon>
        <taxon>Cytosporaceae</taxon>
        <taxon>Cytospora</taxon>
    </lineage>
</organism>
<feature type="transmembrane region" description="Helical" evidence="1">
    <location>
        <begin position="198"/>
        <end position="216"/>
    </location>
</feature>
<evidence type="ECO:0000313" key="3">
    <source>
        <dbReference type="Proteomes" id="UP000283895"/>
    </source>
</evidence>
<keyword evidence="1" id="KW-0472">Membrane</keyword>
<keyword evidence="1" id="KW-1133">Transmembrane helix</keyword>
<keyword evidence="1" id="KW-0812">Transmembrane</keyword>
<dbReference type="AlphaFoldDB" id="A0A423WTM6"/>
<gene>
    <name evidence="2" type="ORF">VMCG_04195</name>
</gene>